<dbReference type="VEuPathDB" id="AmoebaDB:NAEGRDRAFT_70398"/>
<dbReference type="Proteomes" id="UP000006671">
    <property type="component" value="Unassembled WGS sequence"/>
</dbReference>
<dbReference type="GeneID" id="8851440"/>
<dbReference type="KEGG" id="ngr:NAEGRDRAFT_70398"/>
<dbReference type="GO" id="GO:0005739">
    <property type="term" value="C:mitochondrion"/>
    <property type="evidence" value="ECO:0007669"/>
    <property type="project" value="TreeGrafter"/>
</dbReference>
<accession>D2VN77</accession>
<keyword evidence="7" id="KW-1133">Transmembrane helix</keyword>
<keyword evidence="3" id="KW-0012">Acyltransferase</keyword>
<dbReference type="Pfam" id="PF00364">
    <property type="entry name" value="Biotin_lipoyl"/>
    <property type="match status" value="1"/>
</dbReference>
<keyword evidence="10" id="KW-1185">Reference proteome</keyword>
<comment type="cofactor">
    <cofactor evidence="1">
        <name>(R)-lipoate</name>
        <dbReference type="ChEBI" id="CHEBI:83088"/>
    </cofactor>
</comment>
<keyword evidence="7" id="KW-0812">Transmembrane</keyword>
<proteinExistence type="predicted"/>
<dbReference type="InterPro" id="IPR011053">
    <property type="entry name" value="Single_hybrid_motif"/>
</dbReference>
<dbReference type="InterPro" id="IPR050743">
    <property type="entry name" value="2-oxoacid_DH_E2_comp"/>
</dbReference>
<evidence type="ECO:0000256" key="4">
    <source>
        <dbReference type="ARBA" id="ARBA00038880"/>
    </source>
</evidence>
<evidence type="ECO:0000256" key="7">
    <source>
        <dbReference type="SAM" id="Phobius"/>
    </source>
</evidence>
<dbReference type="InterPro" id="IPR000089">
    <property type="entry name" value="Biotin_lipoyl"/>
</dbReference>
<keyword evidence="7" id="KW-0472">Membrane</keyword>
<dbReference type="PROSITE" id="PS50968">
    <property type="entry name" value="BIOTINYL_LIPOYL"/>
    <property type="match status" value="1"/>
</dbReference>
<gene>
    <name evidence="9" type="ORF">NAEGRDRAFT_70398</name>
</gene>
<dbReference type="GO" id="GO:0043754">
    <property type="term" value="F:dihydrolipoamide branched chain acyltransferase activity"/>
    <property type="evidence" value="ECO:0007669"/>
    <property type="project" value="UniProtKB-EC"/>
</dbReference>
<dbReference type="EMBL" id="GG738884">
    <property type="protein sequence ID" value="EFC41604.1"/>
    <property type="molecule type" value="Genomic_DNA"/>
</dbReference>
<name>D2VN77_NAEGR</name>
<dbReference type="OrthoDB" id="15567at2759"/>
<feature type="transmembrane region" description="Helical" evidence="7">
    <location>
        <begin position="156"/>
        <end position="177"/>
    </location>
</feature>
<dbReference type="AlphaFoldDB" id="D2VN77"/>
<keyword evidence="2" id="KW-0808">Transferase</keyword>
<feature type="domain" description="Lipoyl-binding" evidence="8">
    <location>
        <begin position="50"/>
        <end position="127"/>
    </location>
</feature>
<dbReference type="CDD" id="cd06849">
    <property type="entry name" value="lipoyl_domain"/>
    <property type="match status" value="1"/>
</dbReference>
<evidence type="ECO:0000259" key="8">
    <source>
        <dbReference type="PROSITE" id="PS50968"/>
    </source>
</evidence>
<dbReference type="GO" id="GO:0016407">
    <property type="term" value="F:acetyltransferase activity"/>
    <property type="evidence" value="ECO:0007669"/>
    <property type="project" value="TreeGrafter"/>
</dbReference>
<evidence type="ECO:0000313" key="10">
    <source>
        <dbReference type="Proteomes" id="UP000006671"/>
    </source>
</evidence>
<reference evidence="9 10" key="1">
    <citation type="journal article" date="2010" name="Cell">
        <title>The genome of Naegleria gruberi illuminates early eukaryotic versatility.</title>
        <authorList>
            <person name="Fritz-Laylin L.K."/>
            <person name="Prochnik S.E."/>
            <person name="Ginger M.L."/>
            <person name="Dacks J.B."/>
            <person name="Carpenter M.L."/>
            <person name="Field M.C."/>
            <person name="Kuo A."/>
            <person name="Paredez A."/>
            <person name="Chapman J."/>
            <person name="Pham J."/>
            <person name="Shu S."/>
            <person name="Neupane R."/>
            <person name="Cipriano M."/>
            <person name="Mancuso J."/>
            <person name="Tu H."/>
            <person name="Salamov A."/>
            <person name="Lindquist E."/>
            <person name="Shapiro H."/>
            <person name="Lucas S."/>
            <person name="Grigoriev I.V."/>
            <person name="Cande W.Z."/>
            <person name="Fulton C."/>
            <person name="Rokhsar D.S."/>
            <person name="Dawson S.C."/>
        </authorList>
    </citation>
    <scope>NUCLEOTIDE SEQUENCE [LARGE SCALE GENOMIC DNA]</scope>
    <source>
        <strain evidence="9 10">NEG-M</strain>
    </source>
</reference>
<evidence type="ECO:0000313" key="9">
    <source>
        <dbReference type="EMBL" id="EFC41604.1"/>
    </source>
</evidence>
<sequence>MLRLTRSAIKSNLSSSFKYNSSRVYLFHQSCTRFNDASSSEETTEKEKEIVQVLVPLVGSGISNIQFNKWHKQVGDQVGYGDLIAELQHNETKLAIDIFSQRRGILKEQLISEGSFVNCGDAISNVEVEKMNEEELNIDMTTVRQDPNQKPEKPSLLSALLDLGVLILAFFSIYPMFSQKEEEKTN</sequence>
<dbReference type="EC" id="2.3.1.168" evidence="4"/>
<organism evidence="10">
    <name type="scientific">Naegleria gruberi</name>
    <name type="common">Amoeba</name>
    <dbReference type="NCBI Taxonomy" id="5762"/>
    <lineage>
        <taxon>Eukaryota</taxon>
        <taxon>Discoba</taxon>
        <taxon>Heterolobosea</taxon>
        <taxon>Tetramitia</taxon>
        <taxon>Eutetramitia</taxon>
        <taxon>Vahlkampfiidae</taxon>
        <taxon>Naegleria</taxon>
    </lineage>
</organism>
<dbReference type="PANTHER" id="PTHR43178:SF5">
    <property type="entry name" value="LIPOAMIDE ACYLTRANSFERASE COMPONENT OF BRANCHED-CHAIN ALPHA-KETO ACID DEHYDROGENASE COMPLEX, MITOCHONDRIAL"/>
    <property type="match status" value="1"/>
</dbReference>
<evidence type="ECO:0000256" key="3">
    <source>
        <dbReference type="ARBA" id="ARBA00023315"/>
    </source>
</evidence>
<dbReference type="SUPFAM" id="SSF51230">
    <property type="entry name" value="Single hybrid motif"/>
    <property type="match status" value="1"/>
</dbReference>
<dbReference type="PANTHER" id="PTHR43178">
    <property type="entry name" value="DIHYDROLIPOAMIDE ACETYLTRANSFERASE COMPONENT OF PYRUVATE DEHYDROGENASE COMPLEX"/>
    <property type="match status" value="1"/>
</dbReference>
<dbReference type="InParanoid" id="D2VN77"/>
<evidence type="ECO:0000256" key="2">
    <source>
        <dbReference type="ARBA" id="ARBA00022679"/>
    </source>
</evidence>
<dbReference type="GO" id="GO:0031405">
    <property type="term" value="F:lipoic acid binding"/>
    <property type="evidence" value="ECO:0007669"/>
    <property type="project" value="TreeGrafter"/>
</dbReference>
<evidence type="ECO:0000256" key="1">
    <source>
        <dbReference type="ARBA" id="ARBA00001938"/>
    </source>
</evidence>
<dbReference type="Gene3D" id="2.40.50.100">
    <property type="match status" value="1"/>
</dbReference>
<dbReference type="RefSeq" id="XP_002674348.1">
    <property type="nucleotide sequence ID" value="XM_002674302.1"/>
</dbReference>
<evidence type="ECO:0000256" key="6">
    <source>
        <dbReference type="ARBA" id="ARBA00042008"/>
    </source>
</evidence>
<protein>
    <recommendedName>
        <fullName evidence="5">Lipoamide acyltransferase component of branched-chain alpha-keto acid dehydrogenase complex, mitochondrial</fullName>
        <ecNumber evidence="4">2.3.1.168</ecNumber>
    </recommendedName>
    <alternativeName>
        <fullName evidence="6">Branched-chain alpha-keto acid dehydrogenase complex component E2</fullName>
    </alternativeName>
</protein>
<evidence type="ECO:0000256" key="5">
    <source>
        <dbReference type="ARBA" id="ARBA00039275"/>
    </source>
</evidence>